<evidence type="ECO:0000313" key="1">
    <source>
        <dbReference type="EMBL" id="RSL34583.1"/>
    </source>
</evidence>
<evidence type="ECO:0000313" key="2">
    <source>
        <dbReference type="Proteomes" id="UP000275076"/>
    </source>
</evidence>
<accession>A0A3R9PBA3</accession>
<dbReference type="Gene3D" id="1.25.40.90">
    <property type="match status" value="1"/>
</dbReference>
<dbReference type="RefSeq" id="WP_125554814.1">
    <property type="nucleotide sequence ID" value="NZ_RBVX01000003.1"/>
</dbReference>
<dbReference type="AlphaFoldDB" id="A0A3R9PBA3"/>
<keyword evidence="2" id="KW-1185">Reference proteome</keyword>
<name>A0A3R9PBA3_9BACI</name>
<gene>
    <name evidence="1" type="ORF">D7Z54_05435</name>
</gene>
<protein>
    <submittedName>
        <fullName evidence="1">Uncharacterized protein</fullName>
    </submittedName>
</protein>
<dbReference type="EMBL" id="RBVX01000003">
    <property type="protein sequence ID" value="RSL34583.1"/>
    <property type="molecule type" value="Genomic_DNA"/>
</dbReference>
<organism evidence="1 2">
    <name type="scientific">Salibacterium salarium</name>
    <dbReference type="NCBI Taxonomy" id="284579"/>
    <lineage>
        <taxon>Bacteria</taxon>
        <taxon>Bacillati</taxon>
        <taxon>Bacillota</taxon>
        <taxon>Bacilli</taxon>
        <taxon>Bacillales</taxon>
        <taxon>Bacillaceae</taxon>
    </lineage>
</organism>
<comment type="caution">
    <text evidence="1">The sequence shown here is derived from an EMBL/GenBank/DDBJ whole genome shotgun (WGS) entry which is preliminary data.</text>
</comment>
<dbReference type="InterPro" id="IPR008942">
    <property type="entry name" value="ENTH_VHS"/>
</dbReference>
<dbReference type="OrthoDB" id="1787088at2"/>
<reference evidence="1 2" key="1">
    <citation type="submission" date="2018-10" db="EMBL/GenBank/DDBJ databases">
        <title>Draft genome sequence of Bacillus salarius IM0101, isolated from a hypersaline soil in Inner Mongolia, China.</title>
        <authorList>
            <person name="Yamprayoonswat W."/>
            <person name="Boonvisut S."/>
            <person name="Jumpathong W."/>
            <person name="Sittihan S."/>
            <person name="Ruangsuj P."/>
            <person name="Wanthongcharoen S."/>
            <person name="Thongpramul N."/>
            <person name="Pimmason S."/>
            <person name="Yu B."/>
            <person name="Yasawong M."/>
        </authorList>
    </citation>
    <scope>NUCLEOTIDE SEQUENCE [LARGE SCALE GENOMIC DNA]</scope>
    <source>
        <strain evidence="1 2">IM0101</strain>
    </source>
</reference>
<proteinExistence type="predicted"/>
<dbReference type="Proteomes" id="UP000275076">
    <property type="component" value="Unassembled WGS sequence"/>
</dbReference>
<sequence>MDKYYDKIQEYLNMDTEIDFEEFRDYYQDVLSCLENQNQELDEDEIWKSLFVVESIMSNAENRAQTTKKVAERKKYKKMAERTKLYAQHFTKKLNQMGYNQDQIEERFEKMLEEGQSES</sequence>